<name>A0AAX6M6W0_9PEZI</name>
<keyword evidence="3" id="KW-1185">Reference proteome</keyword>
<dbReference type="EMBL" id="JBANMG010000010">
    <property type="protein sequence ID" value="KAK6948370.1"/>
    <property type="molecule type" value="Genomic_DNA"/>
</dbReference>
<accession>A0AAX6M6W0</accession>
<protein>
    <submittedName>
        <fullName evidence="2">Uncharacterized protein</fullName>
    </submittedName>
</protein>
<dbReference type="AlphaFoldDB" id="A0AAX6M6W0"/>
<evidence type="ECO:0000313" key="2">
    <source>
        <dbReference type="EMBL" id="KAK6948370.1"/>
    </source>
</evidence>
<dbReference type="Proteomes" id="UP001369815">
    <property type="component" value="Unassembled WGS sequence"/>
</dbReference>
<feature type="region of interest" description="Disordered" evidence="1">
    <location>
        <begin position="111"/>
        <end position="131"/>
    </location>
</feature>
<sequence>MASQPLRTCREPYRQLPGTEVLLPNRRKRHIVVDGLFSMSLAASSPLRHNYVTSPEALIRSPAPLGAAVLQAPKEQREESHPSAIGQEPELFRETAEVRVFSEISVLDPGEPNGMHDRDYRPPPVAGLRGRGRDCQRYRAECKSYPPLWADRWAEKCRKRNLGPNVDMQYVAHANEAILSTLFVFPRSPASKGLPMGVVPF</sequence>
<reference evidence="2 3" key="1">
    <citation type="journal article" date="2024" name="Front Chem Biol">
        <title>Unveiling the potential of Daldinia eschscholtzii MFLUCC 19-0629 through bioactivity and bioinformatics studies for enhanced sustainable agriculture production.</title>
        <authorList>
            <person name="Brooks S."/>
            <person name="Weaver J.A."/>
            <person name="Klomchit A."/>
            <person name="Alharthi S.A."/>
            <person name="Onlamun T."/>
            <person name="Nurani R."/>
            <person name="Vong T.K."/>
            <person name="Alberti F."/>
            <person name="Greco C."/>
        </authorList>
    </citation>
    <scope>NUCLEOTIDE SEQUENCE [LARGE SCALE GENOMIC DNA]</scope>
    <source>
        <strain evidence="2">MFLUCC 19-0629</strain>
    </source>
</reference>
<proteinExistence type="predicted"/>
<evidence type="ECO:0000256" key="1">
    <source>
        <dbReference type="SAM" id="MobiDB-lite"/>
    </source>
</evidence>
<evidence type="ECO:0000313" key="3">
    <source>
        <dbReference type="Proteomes" id="UP001369815"/>
    </source>
</evidence>
<comment type="caution">
    <text evidence="2">The sequence shown here is derived from an EMBL/GenBank/DDBJ whole genome shotgun (WGS) entry which is preliminary data.</text>
</comment>
<organism evidence="2 3">
    <name type="scientific">Daldinia eschscholtzii</name>
    <dbReference type="NCBI Taxonomy" id="292717"/>
    <lineage>
        <taxon>Eukaryota</taxon>
        <taxon>Fungi</taxon>
        <taxon>Dikarya</taxon>
        <taxon>Ascomycota</taxon>
        <taxon>Pezizomycotina</taxon>
        <taxon>Sordariomycetes</taxon>
        <taxon>Xylariomycetidae</taxon>
        <taxon>Xylariales</taxon>
        <taxon>Hypoxylaceae</taxon>
        <taxon>Daldinia</taxon>
    </lineage>
</organism>
<gene>
    <name evidence="2" type="ORF">Daesc_010136</name>
</gene>